<evidence type="ECO:0000256" key="1">
    <source>
        <dbReference type="SAM" id="MobiDB-lite"/>
    </source>
</evidence>
<sequence>VRTAWATPAGRETWSGRGGRDGRAAGRCGDGRSTARRPGGTPRNRSSRTRSWAGRREHRPWRHRTTVAPRL</sequence>
<gene>
    <name evidence="2" type="ORF">AVDCRST_MAG49-1016</name>
</gene>
<accession>A0A6J4U7X3</accession>
<proteinExistence type="predicted"/>
<organism evidence="2">
    <name type="scientific">uncultured Thermomicrobiales bacterium</name>
    <dbReference type="NCBI Taxonomy" id="1645740"/>
    <lineage>
        <taxon>Bacteria</taxon>
        <taxon>Pseudomonadati</taxon>
        <taxon>Thermomicrobiota</taxon>
        <taxon>Thermomicrobia</taxon>
        <taxon>Thermomicrobiales</taxon>
        <taxon>environmental samples</taxon>
    </lineage>
</organism>
<dbReference type="AlphaFoldDB" id="A0A6J4U7X3"/>
<reference evidence="2" key="1">
    <citation type="submission" date="2020-02" db="EMBL/GenBank/DDBJ databases">
        <authorList>
            <person name="Meier V. D."/>
        </authorList>
    </citation>
    <scope>NUCLEOTIDE SEQUENCE</scope>
    <source>
        <strain evidence="2">AVDCRST_MAG49</strain>
    </source>
</reference>
<feature type="non-terminal residue" evidence="2">
    <location>
        <position position="71"/>
    </location>
</feature>
<feature type="compositionally biased region" description="Basic residues" evidence="1">
    <location>
        <begin position="56"/>
        <end position="65"/>
    </location>
</feature>
<evidence type="ECO:0000313" key="2">
    <source>
        <dbReference type="EMBL" id="CAA9543044.1"/>
    </source>
</evidence>
<protein>
    <submittedName>
        <fullName evidence="2">Uncharacterized protein</fullName>
    </submittedName>
</protein>
<name>A0A6J4U7X3_9BACT</name>
<dbReference type="EMBL" id="CADCWG010000064">
    <property type="protein sequence ID" value="CAA9543044.1"/>
    <property type="molecule type" value="Genomic_DNA"/>
</dbReference>
<feature type="non-terminal residue" evidence="2">
    <location>
        <position position="1"/>
    </location>
</feature>
<feature type="region of interest" description="Disordered" evidence="1">
    <location>
        <begin position="1"/>
        <end position="71"/>
    </location>
</feature>